<name>A0A4P9VR87_9GAMM</name>
<evidence type="ECO:0000313" key="1">
    <source>
        <dbReference type="EMBL" id="RDH45127.1"/>
    </source>
</evidence>
<dbReference type="SUPFAM" id="SSF102462">
    <property type="entry name" value="Peptidyl-tRNA hydrolase II"/>
    <property type="match status" value="1"/>
</dbReference>
<reference evidence="1 2" key="1">
    <citation type="submission" date="2017-04" db="EMBL/GenBank/DDBJ databases">
        <title>Draft genome sequence of Zooshikella ganghwensis VG4 isolated from Red Sea sediments.</title>
        <authorList>
            <person name="Rehman Z."/>
            <person name="Alam I."/>
            <person name="Kamau A."/>
            <person name="Bajic V."/>
            <person name="Leiknes T."/>
        </authorList>
    </citation>
    <scope>NUCLEOTIDE SEQUENCE [LARGE SCALE GENOMIC DNA]</scope>
    <source>
        <strain evidence="1 2">VG4</strain>
    </source>
</reference>
<evidence type="ECO:0000313" key="2">
    <source>
        <dbReference type="Proteomes" id="UP000257039"/>
    </source>
</evidence>
<dbReference type="EMBL" id="NDXW01000001">
    <property type="protein sequence ID" value="RDH45127.1"/>
    <property type="molecule type" value="Genomic_DNA"/>
</dbReference>
<accession>A0A4P9VR87</accession>
<sequence length="100" mass="11534">MKMYILVKDTIPEGVAILAAAHASLAAYLKFEDTPEIKAWLSGPFYKVICKVNEKEFENAKQFEDSILLTESSLDNQEVALAFKPREAWPKPFKFYRLYK</sequence>
<comment type="caution">
    <text evidence="1">The sequence shown here is derived from an EMBL/GenBank/DDBJ whole genome shotgun (WGS) entry which is preliminary data.</text>
</comment>
<dbReference type="InterPro" id="IPR023476">
    <property type="entry name" value="Pep_tRNA_hydro_II_dom_sf"/>
</dbReference>
<protein>
    <submittedName>
        <fullName evidence="1">Uncharacterized protein</fullName>
    </submittedName>
</protein>
<gene>
    <name evidence="1" type="ORF">B9G39_17715</name>
</gene>
<organism evidence="1 2">
    <name type="scientific">Zooshikella ganghwensis</name>
    <dbReference type="NCBI Taxonomy" id="202772"/>
    <lineage>
        <taxon>Bacteria</taxon>
        <taxon>Pseudomonadati</taxon>
        <taxon>Pseudomonadota</taxon>
        <taxon>Gammaproteobacteria</taxon>
        <taxon>Oceanospirillales</taxon>
        <taxon>Zooshikellaceae</taxon>
        <taxon>Zooshikella</taxon>
    </lineage>
</organism>
<dbReference type="RefSeq" id="WP_094788139.1">
    <property type="nucleotide sequence ID" value="NZ_NDXW01000001.1"/>
</dbReference>
<dbReference type="Gene3D" id="3.40.1490.10">
    <property type="entry name" value="Bit1"/>
    <property type="match status" value="1"/>
</dbReference>
<dbReference type="Proteomes" id="UP000257039">
    <property type="component" value="Unassembled WGS sequence"/>
</dbReference>
<dbReference type="AlphaFoldDB" id="A0A4P9VR87"/>
<proteinExistence type="predicted"/>
<keyword evidence="2" id="KW-1185">Reference proteome</keyword>